<dbReference type="Proteomes" id="UP000199249">
    <property type="component" value="Unassembled WGS sequence"/>
</dbReference>
<organism evidence="4 5">
    <name type="scientific">Hymenobacter psychrophilus</name>
    <dbReference type="NCBI Taxonomy" id="651662"/>
    <lineage>
        <taxon>Bacteria</taxon>
        <taxon>Pseudomonadati</taxon>
        <taxon>Bacteroidota</taxon>
        <taxon>Cytophagia</taxon>
        <taxon>Cytophagales</taxon>
        <taxon>Hymenobacteraceae</taxon>
        <taxon>Hymenobacter</taxon>
    </lineage>
</organism>
<reference evidence="5" key="1">
    <citation type="submission" date="2016-10" db="EMBL/GenBank/DDBJ databases">
        <authorList>
            <person name="Varghese N."/>
            <person name="Submissions S."/>
        </authorList>
    </citation>
    <scope>NUCLEOTIDE SEQUENCE [LARGE SCALE GENOMIC DNA]</scope>
    <source>
        <strain evidence="5">CGMCC 1.8975</strain>
    </source>
</reference>
<dbReference type="InterPro" id="IPR005135">
    <property type="entry name" value="Endo/exonuclease/phosphatase"/>
</dbReference>
<evidence type="ECO:0000259" key="3">
    <source>
        <dbReference type="Pfam" id="PF03372"/>
    </source>
</evidence>
<accession>A0A1H3AVX7</accession>
<feature type="compositionally biased region" description="Basic and acidic residues" evidence="1">
    <location>
        <begin position="350"/>
        <end position="361"/>
    </location>
</feature>
<sequence length="374" mass="42278">MLAQGLVLLLAAAALIATLLPLLRQTVWWIRIFDFPRLQIVAALVLVLVAGGLLGWHQPNGGAYWLPALLASVALATGYQAFRILPYTPLAGKHVGDSTRTDGQGHLSLVMMNVLQYNKQSDRALQVLQAADADVIMAVETDEWWHQQLKPMEKTHPYTCHEPLDNTYGLLFFSRLPLDGCEIKYLMDDDVPSVHTKVQLPDGRTWVRVYGLHPKPPAPAESETSTRRDAELLLVGRELEKRDEPTIVFGDMNDVAWSHTSELFRRISGLLDPRVGRGLLPTFHAEYRLLRWPLDHVFVSPHFKVDEMARLPYVGSDHFPIYIKLSFEPQDKAEQEENLEESDAADEQEAVEKIQEGHQEEREEEAQEAAQGKQ</sequence>
<feature type="domain" description="Endonuclease/exonuclease/phosphatase" evidence="3">
    <location>
        <begin position="115"/>
        <end position="318"/>
    </location>
</feature>
<dbReference type="Pfam" id="PF03372">
    <property type="entry name" value="Exo_endo_phos"/>
    <property type="match status" value="1"/>
</dbReference>
<feature type="compositionally biased region" description="Acidic residues" evidence="1">
    <location>
        <begin position="336"/>
        <end position="349"/>
    </location>
</feature>
<gene>
    <name evidence="4" type="ORF">SAMN04488069_10139</name>
</gene>
<protein>
    <submittedName>
        <fullName evidence="4">Uncharacterized conserved protein YafD, endonuclease/exonuclease/phosphatase (EEP) superfamily</fullName>
    </submittedName>
</protein>
<feature type="transmembrane region" description="Helical" evidence="2">
    <location>
        <begin position="35"/>
        <end position="56"/>
    </location>
</feature>
<evidence type="ECO:0000313" key="5">
    <source>
        <dbReference type="Proteomes" id="UP000199249"/>
    </source>
</evidence>
<dbReference type="GO" id="GO:0004527">
    <property type="term" value="F:exonuclease activity"/>
    <property type="evidence" value="ECO:0007669"/>
    <property type="project" value="UniProtKB-KW"/>
</dbReference>
<dbReference type="InterPro" id="IPR036691">
    <property type="entry name" value="Endo/exonu/phosph_ase_sf"/>
</dbReference>
<keyword evidence="2" id="KW-0472">Membrane</keyword>
<keyword evidence="5" id="KW-1185">Reference proteome</keyword>
<dbReference type="EMBL" id="FNOV01000001">
    <property type="protein sequence ID" value="SDX32989.1"/>
    <property type="molecule type" value="Genomic_DNA"/>
</dbReference>
<keyword evidence="2" id="KW-0812">Transmembrane</keyword>
<dbReference type="OrthoDB" id="9796594at2"/>
<evidence type="ECO:0000256" key="1">
    <source>
        <dbReference type="SAM" id="MobiDB-lite"/>
    </source>
</evidence>
<keyword evidence="4" id="KW-0269">Exonuclease</keyword>
<evidence type="ECO:0000256" key="2">
    <source>
        <dbReference type="SAM" id="Phobius"/>
    </source>
</evidence>
<dbReference type="AlphaFoldDB" id="A0A1H3AVX7"/>
<keyword evidence="4" id="KW-0255">Endonuclease</keyword>
<keyword evidence="4" id="KW-0540">Nuclease</keyword>
<feature type="region of interest" description="Disordered" evidence="1">
    <location>
        <begin position="332"/>
        <end position="374"/>
    </location>
</feature>
<keyword evidence="2" id="KW-1133">Transmembrane helix</keyword>
<dbReference type="SUPFAM" id="SSF56219">
    <property type="entry name" value="DNase I-like"/>
    <property type="match status" value="1"/>
</dbReference>
<feature type="transmembrane region" description="Helical" evidence="2">
    <location>
        <begin position="62"/>
        <end position="82"/>
    </location>
</feature>
<evidence type="ECO:0000313" key="4">
    <source>
        <dbReference type="EMBL" id="SDX32989.1"/>
    </source>
</evidence>
<name>A0A1H3AVX7_9BACT</name>
<dbReference type="STRING" id="651662.SAMN04488069_10139"/>
<dbReference type="GO" id="GO:0004519">
    <property type="term" value="F:endonuclease activity"/>
    <property type="evidence" value="ECO:0007669"/>
    <property type="project" value="UniProtKB-KW"/>
</dbReference>
<proteinExistence type="predicted"/>
<dbReference type="Gene3D" id="3.60.10.10">
    <property type="entry name" value="Endonuclease/exonuclease/phosphatase"/>
    <property type="match status" value="1"/>
</dbReference>
<feature type="transmembrane region" description="Helical" evidence="2">
    <location>
        <begin position="6"/>
        <end position="23"/>
    </location>
</feature>
<keyword evidence="4" id="KW-0378">Hydrolase</keyword>